<dbReference type="PANTHER" id="PTHR43537:SF5">
    <property type="entry name" value="UXU OPERON TRANSCRIPTIONAL REGULATOR"/>
    <property type="match status" value="1"/>
</dbReference>
<evidence type="ECO:0000259" key="4">
    <source>
        <dbReference type="PROSITE" id="PS50949"/>
    </source>
</evidence>
<dbReference type="SMART" id="SM00345">
    <property type="entry name" value="HTH_GNTR"/>
    <property type="match status" value="1"/>
</dbReference>
<dbReference type="InterPro" id="IPR011711">
    <property type="entry name" value="GntR_C"/>
</dbReference>
<evidence type="ECO:0000313" key="5">
    <source>
        <dbReference type="EMBL" id="MCQ1530687.1"/>
    </source>
</evidence>
<dbReference type="Gene3D" id="1.10.10.10">
    <property type="entry name" value="Winged helix-like DNA-binding domain superfamily/Winged helix DNA-binding domain"/>
    <property type="match status" value="1"/>
</dbReference>
<dbReference type="SUPFAM" id="SSF46785">
    <property type="entry name" value="Winged helix' DNA-binding domain"/>
    <property type="match status" value="1"/>
</dbReference>
<dbReference type="EMBL" id="JAJEKE010000014">
    <property type="protein sequence ID" value="MCQ1530687.1"/>
    <property type="molecule type" value="Genomic_DNA"/>
</dbReference>
<dbReference type="InterPro" id="IPR008920">
    <property type="entry name" value="TF_FadR/GntR_C"/>
</dbReference>
<dbReference type="Pfam" id="PF00392">
    <property type="entry name" value="GntR"/>
    <property type="match status" value="1"/>
</dbReference>
<protein>
    <submittedName>
        <fullName evidence="5">GntR family transcriptional regulator</fullName>
    </submittedName>
</protein>
<keyword evidence="6" id="KW-1185">Reference proteome</keyword>
<dbReference type="PANTHER" id="PTHR43537">
    <property type="entry name" value="TRANSCRIPTIONAL REGULATOR, GNTR FAMILY"/>
    <property type="match status" value="1"/>
</dbReference>
<dbReference type="InterPro" id="IPR036388">
    <property type="entry name" value="WH-like_DNA-bd_sf"/>
</dbReference>
<evidence type="ECO:0000256" key="2">
    <source>
        <dbReference type="ARBA" id="ARBA00023125"/>
    </source>
</evidence>
<keyword evidence="3" id="KW-0804">Transcription</keyword>
<name>A0ABT1NHF6_9FIRM</name>
<dbReference type="Pfam" id="PF07729">
    <property type="entry name" value="FCD"/>
    <property type="match status" value="1"/>
</dbReference>
<dbReference type="PRINTS" id="PR00035">
    <property type="entry name" value="HTHGNTR"/>
</dbReference>
<organism evidence="5 6">
    <name type="scientific">Lutispora saccharofermentans</name>
    <dbReference type="NCBI Taxonomy" id="3024236"/>
    <lineage>
        <taxon>Bacteria</taxon>
        <taxon>Bacillati</taxon>
        <taxon>Bacillota</taxon>
        <taxon>Clostridia</taxon>
        <taxon>Lutisporales</taxon>
        <taxon>Lutisporaceae</taxon>
        <taxon>Lutispora</taxon>
    </lineage>
</organism>
<gene>
    <name evidence="5" type="ORF">LJD61_14185</name>
</gene>
<dbReference type="Proteomes" id="UP001651880">
    <property type="component" value="Unassembled WGS sequence"/>
</dbReference>
<dbReference type="SUPFAM" id="SSF48008">
    <property type="entry name" value="GntR ligand-binding domain-like"/>
    <property type="match status" value="1"/>
</dbReference>
<dbReference type="Gene3D" id="1.20.120.530">
    <property type="entry name" value="GntR ligand-binding domain-like"/>
    <property type="match status" value="1"/>
</dbReference>
<feature type="domain" description="HTH gntR-type" evidence="4">
    <location>
        <begin position="5"/>
        <end position="72"/>
    </location>
</feature>
<dbReference type="RefSeq" id="WP_255228210.1">
    <property type="nucleotide sequence ID" value="NZ_JAJEKE010000014.1"/>
</dbReference>
<dbReference type="CDD" id="cd07377">
    <property type="entry name" value="WHTH_GntR"/>
    <property type="match status" value="1"/>
</dbReference>
<proteinExistence type="predicted"/>
<comment type="caution">
    <text evidence="5">The sequence shown here is derived from an EMBL/GenBank/DDBJ whole genome shotgun (WGS) entry which is preliminary data.</text>
</comment>
<dbReference type="PROSITE" id="PS50949">
    <property type="entry name" value="HTH_GNTR"/>
    <property type="match status" value="1"/>
</dbReference>
<keyword evidence="2" id="KW-0238">DNA-binding</keyword>
<dbReference type="InterPro" id="IPR000524">
    <property type="entry name" value="Tscrpt_reg_HTH_GntR"/>
</dbReference>
<accession>A0ABT1NHF6</accession>
<reference evidence="5 6" key="1">
    <citation type="submission" date="2021-10" db="EMBL/GenBank/DDBJ databases">
        <title>Lutispora strain m25 sp. nov., a thermophilic, non-spore-forming bacterium isolated from a lab-scale methanogenic bioreactor digesting anaerobic sludge.</title>
        <authorList>
            <person name="El Houari A."/>
            <person name="Mcdonald J."/>
        </authorList>
    </citation>
    <scope>NUCLEOTIDE SEQUENCE [LARGE SCALE GENOMIC DNA]</scope>
    <source>
        <strain evidence="6">m25</strain>
    </source>
</reference>
<keyword evidence="1" id="KW-0805">Transcription regulation</keyword>
<sequence length="215" mass="24882">MDKIITMKQQVYHILKRRIADGTYRHGQRLQENDLAMDLKVSRSPVREALKQLVLEGILEETPNKGVSLRIFSEKEIQEVYDLRILLECYAVDFLADHPECFPLERLNSVRKYILAMDGEPIDYVVEPNINPHDAFVEATGNGYLIEVHRRASFCTMSYHRALFAGENYGINLQQHLDIVDSLLSHDYKNTKKILVDHLLNSKDIICKAIRENTI</sequence>
<evidence type="ECO:0000256" key="1">
    <source>
        <dbReference type="ARBA" id="ARBA00023015"/>
    </source>
</evidence>
<dbReference type="InterPro" id="IPR036390">
    <property type="entry name" value="WH_DNA-bd_sf"/>
</dbReference>
<evidence type="ECO:0000256" key="3">
    <source>
        <dbReference type="ARBA" id="ARBA00023163"/>
    </source>
</evidence>
<evidence type="ECO:0000313" key="6">
    <source>
        <dbReference type="Proteomes" id="UP001651880"/>
    </source>
</evidence>